<name>A0A8H6EZA0_DEKBR</name>
<reference evidence="2" key="3">
    <citation type="journal article" name="BMC Genomics">
        <title>New genome assemblies reveal patterns of domestication and adaptation across Brettanomyces (Dekkera) species.</title>
        <authorList>
            <person name="Roach M.J."/>
            <person name="Borneman A.R."/>
        </authorList>
    </citation>
    <scope>NUCLEOTIDE SEQUENCE</scope>
    <source>
        <strain evidence="2">UCD 2041</strain>
    </source>
</reference>
<evidence type="ECO:0000313" key="3">
    <source>
        <dbReference type="Proteomes" id="UP000568158"/>
    </source>
</evidence>
<gene>
    <name evidence="2" type="ORF">BRETT_005188</name>
    <name evidence="1" type="ORF">HII12_000581</name>
</gene>
<sequence>MSHNKKKKNVKSTIGAASRNINEAYYIQLNNDLRNAKPTSDDEEMWKKVKQILVKAADISDKRAEVIHSRMDAVTETLQALKPKEIYPWTNTKLSTDRIEMITEEVMKADPRPMEIYLDLESMCTELSKQGVGYRFWGNLLIKKLITSSALRSALLELLVPLGIEHPSWQILIHLFYFSFDMDWGLYEDVNEYLTGEPMKNITLRLHVSSMISTAQVCFKTPPMGLTLAIQDILTAYKLQDFMPELHTISTYDEYNHFCRKLPLIKMTIRTVYAIKQAIIEKTPTAS</sequence>
<dbReference type="AlphaFoldDB" id="A0A8H6EZA0"/>
<proteinExistence type="predicted"/>
<organism evidence="1 3">
    <name type="scientific">Dekkera bruxellensis</name>
    <name type="common">Brettanomyces custersii</name>
    <dbReference type="NCBI Taxonomy" id="5007"/>
    <lineage>
        <taxon>Eukaryota</taxon>
        <taxon>Fungi</taxon>
        <taxon>Dikarya</taxon>
        <taxon>Ascomycota</taxon>
        <taxon>Saccharomycotina</taxon>
        <taxon>Pichiomycetes</taxon>
        <taxon>Pichiales</taxon>
        <taxon>Pichiaceae</taxon>
        <taxon>Brettanomyces</taxon>
    </lineage>
</organism>
<dbReference type="Proteomes" id="UP000568158">
    <property type="component" value="Unassembled WGS sequence"/>
</dbReference>
<evidence type="ECO:0000313" key="2">
    <source>
        <dbReference type="EMBL" id="QOU18128.1"/>
    </source>
</evidence>
<reference evidence="2" key="2">
    <citation type="submission" date="2020-10" db="EMBL/GenBank/DDBJ databases">
        <authorList>
            <person name="Palmer J.M."/>
        </authorList>
    </citation>
    <scope>NUCLEOTIDE SEQUENCE</scope>
    <source>
        <strain evidence="2">UCD 2041</strain>
    </source>
</reference>
<evidence type="ECO:0000313" key="1">
    <source>
        <dbReference type="EMBL" id="KAF6015789.1"/>
    </source>
</evidence>
<dbReference type="EMBL" id="JABCYN010000007">
    <property type="protein sequence ID" value="KAF6015789.1"/>
    <property type="molecule type" value="Genomic_DNA"/>
</dbReference>
<dbReference type="RefSeq" id="XP_041134622.1">
    <property type="nucleotide sequence ID" value="XM_041283670.1"/>
</dbReference>
<dbReference type="KEGG" id="bbrx:BRETT_005188"/>
<reference evidence="1 3" key="1">
    <citation type="journal article" date="2020" name="Appl. Microbiol. Biotechnol.">
        <title>Targeted gene deletion in Brettanomyces bruxellensis with an expression-free CRISPR-Cas9 system.</title>
        <authorList>
            <person name="Varela C."/>
            <person name="Bartel C."/>
            <person name="Onetto C."/>
            <person name="Borneman A."/>
        </authorList>
    </citation>
    <scope>NUCLEOTIDE SEQUENCE [LARGE SCALE GENOMIC DNA]</scope>
    <source>
        <strain evidence="1 3">AWRI1613</strain>
    </source>
</reference>
<accession>A0A8H6EZA0</accession>
<dbReference type="Proteomes" id="UP000663131">
    <property type="component" value="Chromosome 2"/>
</dbReference>
<dbReference type="EMBL" id="CP063130">
    <property type="protein sequence ID" value="QOU18128.1"/>
    <property type="molecule type" value="Genomic_DNA"/>
</dbReference>
<protein>
    <submittedName>
        <fullName evidence="1">Uncharacterized protein</fullName>
    </submittedName>
</protein>
<dbReference type="GeneID" id="64577111"/>